<gene>
    <name evidence="3" type="ORF">F9U64_20020</name>
</gene>
<dbReference type="RefSeq" id="WP_153406647.1">
    <property type="nucleotide sequence ID" value="NZ_ML762449.1"/>
</dbReference>
<dbReference type="PANTHER" id="PTHR46797">
    <property type="entry name" value="HTH-TYPE TRANSCRIPTIONAL REGULATOR"/>
    <property type="match status" value="1"/>
</dbReference>
<dbReference type="InterPro" id="IPR050807">
    <property type="entry name" value="TransReg_Diox_bact_type"/>
</dbReference>
<dbReference type="SMART" id="SM00530">
    <property type="entry name" value="HTH_XRE"/>
    <property type="match status" value="1"/>
</dbReference>
<dbReference type="PANTHER" id="PTHR46797:SF1">
    <property type="entry name" value="METHYLPHOSPHONATE SYNTHASE"/>
    <property type="match status" value="1"/>
</dbReference>
<protein>
    <submittedName>
        <fullName evidence="3">Helix-turn-helix transcriptional regulator</fullName>
    </submittedName>
</protein>
<organism evidence="3 4">
    <name type="scientific">Gracilibacillus oryzae</name>
    <dbReference type="NCBI Taxonomy" id="1672701"/>
    <lineage>
        <taxon>Bacteria</taxon>
        <taxon>Bacillati</taxon>
        <taxon>Bacillota</taxon>
        <taxon>Bacilli</taxon>
        <taxon>Bacillales</taxon>
        <taxon>Bacillaceae</taxon>
        <taxon>Gracilibacillus</taxon>
    </lineage>
</organism>
<evidence type="ECO:0000256" key="1">
    <source>
        <dbReference type="ARBA" id="ARBA00023125"/>
    </source>
</evidence>
<evidence type="ECO:0000313" key="3">
    <source>
        <dbReference type="EMBL" id="KAB8126417.1"/>
    </source>
</evidence>
<dbReference type="CDD" id="cd00093">
    <property type="entry name" value="HTH_XRE"/>
    <property type="match status" value="1"/>
</dbReference>
<dbReference type="SUPFAM" id="SSF47413">
    <property type="entry name" value="lambda repressor-like DNA-binding domains"/>
    <property type="match status" value="1"/>
</dbReference>
<dbReference type="InterPro" id="IPR010982">
    <property type="entry name" value="Lambda_DNA-bd_dom_sf"/>
</dbReference>
<dbReference type="PROSITE" id="PS50943">
    <property type="entry name" value="HTH_CROC1"/>
    <property type="match status" value="1"/>
</dbReference>
<name>A0A7C8GQP8_9BACI</name>
<dbReference type="AlphaFoldDB" id="A0A7C8GQP8"/>
<sequence length="72" mass="8228">MATNKWGNRIKAFRKLKGYTQIQFAEELGISVSQLGDLERGKKIPTMDHLETIANQLDISLDELEPQKRKEG</sequence>
<dbReference type="Pfam" id="PF01381">
    <property type="entry name" value="HTH_3"/>
    <property type="match status" value="1"/>
</dbReference>
<reference evidence="3 4" key="1">
    <citation type="submission" date="2019-10" db="EMBL/GenBank/DDBJ databases">
        <title>Gracilibacillus sp. nov. isolated from rice seeds.</title>
        <authorList>
            <person name="He S."/>
        </authorList>
    </citation>
    <scope>NUCLEOTIDE SEQUENCE [LARGE SCALE GENOMIC DNA]</scope>
    <source>
        <strain evidence="3 4">TD8</strain>
    </source>
</reference>
<dbReference type="OrthoDB" id="3035529at2"/>
<dbReference type="GO" id="GO:0005829">
    <property type="term" value="C:cytosol"/>
    <property type="evidence" value="ECO:0007669"/>
    <property type="project" value="TreeGrafter"/>
</dbReference>
<keyword evidence="1" id="KW-0238">DNA-binding</keyword>
<feature type="domain" description="HTH cro/C1-type" evidence="2">
    <location>
        <begin position="10"/>
        <end position="64"/>
    </location>
</feature>
<proteinExistence type="predicted"/>
<evidence type="ECO:0000313" key="4">
    <source>
        <dbReference type="Proteomes" id="UP000480246"/>
    </source>
</evidence>
<keyword evidence="4" id="KW-1185">Reference proteome</keyword>
<dbReference type="GO" id="GO:0003677">
    <property type="term" value="F:DNA binding"/>
    <property type="evidence" value="ECO:0007669"/>
    <property type="project" value="UniProtKB-KW"/>
</dbReference>
<comment type="caution">
    <text evidence="3">The sequence shown here is derived from an EMBL/GenBank/DDBJ whole genome shotgun (WGS) entry which is preliminary data.</text>
</comment>
<dbReference type="Proteomes" id="UP000480246">
    <property type="component" value="Unassembled WGS sequence"/>
</dbReference>
<dbReference type="InterPro" id="IPR001387">
    <property type="entry name" value="Cro/C1-type_HTH"/>
</dbReference>
<dbReference type="EMBL" id="WEID01000108">
    <property type="protein sequence ID" value="KAB8126417.1"/>
    <property type="molecule type" value="Genomic_DNA"/>
</dbReference>
<dbReference type="GO" id="GO:0003700">
    <property type="term" value="F:DNA-binding transcription factor activity"/>
    <property type="evidence" value="ECO:0007669"/>
    <property type="project" value="TreeGrafter"/>
</dbReference>
<accession>A0A7C8GQP8</accession>
<dbReference type="Gene3D" id="1.10.260.40">
    <property type="entry name" value="lambda repressor-like DNA-binding domains"/>
    <property type="match status" value="1"/>
</dbReference>
<evidence type="ECO:0000259" key="2">
    <source>
        <dbReference type="PROSITE" id="PS50943"/>
    </source>
</evidence>